<protein>
    <submittedName>
        <fullName evidence="1">Uncharacterized protein</fullName>
    </submittedName>
</protein>
<comment type="caution">
    <text evidence="1">The sequence shown here is derived from an EMBL/GenBank/DDBJ whole genome shotgun (WGS) entry which is preliminary data.</text>
</comment>
<gene>
    <name evidence="1" type="ORF">IIQ43_12590</name>
</gene>
<dbReference type="Proteomes" id="UP000619170">
    <property type="component" value="Unassembled WGS sequence"/>
</dbReference>
<dbReference type="RefSeq" id="WP_192834512.1">
    <property type="nucleotide sequence ID" value="NZ_JADAZL010000006.1"/>
</dbReference>
<sequence>MEIKVLNIPLHIQVERAKDAEMPLSEWQQKTLAKVNAMHKQALASVEAAKSKNLSQSAIERFQRKMDSAIR</sequence>
<reference evidence="2" key="2">
    <citation type="submission" date="2023-07" db="EMBL/GenBank/DDBJ databases">
        <title>Acinetobacter oleivorans assembled AC1583.</title>
        <authorList>
            <person name="Yeo C.C."/>
        </authorList>
    </citation>
    <scope>NUCLEOTIDE SEQUENCE [LARGE SCALE GENOMIC DNA]</scope>
    <source>
        <strain evidence="2">AC1583</strain>
    </source>
</reference>
<organism evidence="1 2">
    <name type="scientific">Acinetobacter oleivorans</name>
    <dbReference type="NCBI Taxonomy" id="1148157"/>
    <lineage>
        <taxon>Bacteria</taxon>
        <taxon>Pseudomonadati</taxon>
        <taxon>Pseudomonadota</taxon>
        <taxon>Gammaproteobacteria</taxon>
        <taxon>Moraxellales</taxon>
        <taxon>Moraxellaceae</taxon>
        <taxon>Acinetobacter</taxon>
    </lineage>
</organism>
<reference evidence="1 2" key="1">
    <citation type="submission" date="2020-10" db="EMBL/GenBank/DDBJ databases">
        <authorList>
            <person name="Mohd Rani F."/>
        </authorList>
    </citation>
    <scope>NUCLEOTIDE SEQUENCE [LARGE SCALE GENOMIC DNA]</scope>
    <source>
        <strain evidence="1 2">AC1583</strain>
    </source>
</reference>
<keyword evidence="2" id="KW-1185">Reference proteome</keyword>
<accession>A0ABR9NKB0</accession>
<dbReference type="EMBL" id="JADAZL010000006">
    <property type="protein sequence ID" value="MBE2165361.1"/>
    <property type="molecule type" value="Genomic_DNA"/>
</dbReference>
<name>A0ABR9NKB0_9GAMM</name>
<evidence type="ECO:0000313" key="2">
    <source>
        <dbReference type="Proteomes" id="UP000619170"/>
    </source>
</evidence>
<evidence type="ECO:0000313" key="1">
    <source>
        <dbReference type="EMBL" id="MBE2165361.1"/>
    </source>
</evidence>
<proteinExistence type="predicted"/>